<dbReference type="InterPro" id="IPR005107">
    <property type="entry name" value="CO_DH_flav_C"/>
</dbReference>
<evidence type="ECO:0000256" key="3">
    <source>
        <dbReference type="ARBA" id="ARBA00023002"/>
    </source>
</evidence>
<dbReference type="EMBL" id="AMLP01000050">
    <property type="protein sequence ID" value="ELS57594.1"/>
    <property type="molecule type" value="Genomic_DNA"/>
</dbReference>
<dbReference type="AlphaFoldDB" id="L8PNH4"/>
<dbReference type="PANTHER" id="PTHR42659:SF2">
    <property type="entry name" value="XANTHINE DEHYDROGENASE SUBUNIT C-RELATED"/>
    <property type="match status" value="1"/>
</dbReference>
<dbReference type="InterPro" id="IPR016167">
    <property type="entry name" value="FAD-bd_PCMH_sub1"/>
</dbReference>
<dbReference type="Pfam" id="PF00941">
    <property type="entry name" value="FAD_binding_5"/>
    <property type="match status" value="1"/>
</dbReference>
<dbReference type="PANTHER" id="PTHR42659">
    <property type="entry name" value="XANTHINE DEHYDROGENASE SUBUNIT C-RELATED"/>
    <property type="match status" value="1"/>
</dbReference>
<gene>
    <name evidence="5" type="ORF">STVIR_1445</name>
</gene>
<dbReference type="InterPro" id="IPR016166">
    <property type="entry name" value="FAD-bd_PCMH"/>
</dbReference>
<feature type="domain" description="FAD-binding PCMH-type" evidence="4">
    <location>
        <begin position="21"/>
        <end position="195"/>
    </location>
</feature>
<dbReference type="GO" id="GO:0071949">
    <property type="term" value="F:FAD binding"/>
    <property type="evidence" value="ECO:0007669"/>
    <property type="project" value="InterPro"/>
</dbReference>
<keyword evidence="1" id="KW-0285">Flavoprotein</keyword>
<proteinExistence type="predicted"/>
<comment type="caution">
    <text evidence="5">The sequence shown here is derived from an EMBL/GenBank/DDBJ whole genome shotgun (WGS) entry which is preliminary data.</text>
</comment>
<evidence type="ECO:0000313" key="6">
    <source>
        <dbReference type="Proteomes" id="UP000011205"/>
    </source>
</evidence>
<evidence type="ECO:0000313" key="5">
    <source>
        <dbReference type="EMBL" id="ELS57594.1"/>
    </source>
</evidence>
<protein>
    <submittedName>
        <fullName evidence="5">Putative Molybdopterin dehydrogenase, FAD-binding protein</fullName>
    </submittedName>
</protein>
<dbReference type="PROSITE" id="PS51387">
    <property type="entry name" value="FAD_PCMH"/>
    <property type="match status" value="1"/>
</dbReference>
<evidence type="ECO:0000256" key="1">
    <source>
        <dbReference type="ARBA" id="ARBA00022630"/>
    </source>
</evidence>
<keyword evidence="2" id="KW-0274">FAD</keyword>
<dbReference type="GO" id="GO:0016491">
    <property type="term" value="F:oxidoreductase activity"/>
    <property type="evidence" value="ECO:0007669"/>
    <property type="project" value="UniProtKB-KW"/>
</dbReference>
<dbReference type="SMART" id="SM01092">
    <property type="entry name" value="CO_deh_flav_C"/>
    <property type="match status" value="1"/>
</dbReference>
<dbReference type="InterPro" id="IPR036683">
    <property type="entry name" value="CO_DH_flav_C_dom_sf"/>
</dbReference>
<dbReference type="SUPFAM" id="SSF55447">
    <property type="entry name" value="CO dehydrogenase flavoprotein C-terminal domain-like"/>
    <property type="match status" value="1"/>
</dbReference>
<reference evidence="5 6" key="1">
    <citation type="journal article" date="2013" name="Genome Announc.">
        <title>Draft Genome Sequence of Streptomyces viridochromogenes Strain Tu57, Producer of Avilamycin.</title>
        <authorList>
            <person name="Gruning B.A."/>
            <person name="Erxleben A."/>
            <person name="Hahnlein A."/>
            <person name="Gunther S."/>
        </authorList>
    </citation>
    <scope>NUCLEOTIDE SEQUENCE [LARGE SCALE GENOMIC DNA]</scope>
    <source>
        <strain evidence="5 6">Tue57</strain>
    </source>
</reference>
<evidence type="ECO:0000256" key="2">
    <source>
        <dbReference type="ARBA" id="ARBA00022827"/>
    </source>
</evidence>
<dbReference type="InterPro" id="IPR002346">
    <property type="entry name" value="Mopterin_DH_FAD-bd"/>
</dbReference>
<sequence length="325" mass="35219">MNEPGPPHQIWLKPYDPLRRRREPVMDFLRPASWEEALAAKAAHPTAVPIAGGTDVMVEINFDHRRPEYLLDLNRIGDLYEWEVGEDSVRLGASVPYTRIMENLRAELPGLALASHTVASPQIRNRGGVGGNLGTASPAGDAHPALLASGAEVEVESAERGTRLIPIDEFYKGVKRNALQPDELIRAVHVKKADGPQQFSKVGTRNAMVIAVCAFGLALHPETRTVRTGIGSAAPTPVRAKAAEEFLNAALEEGGFWDNGKIITPSVAKQFADLCSAACNPIDDVRGTAGYRRHAVGVMARRTLTWTWESYRGAGRTAYRMGGAA</sequence>
<organism evidence="5 6">
    <name type="scientific">Streptomyces viridochromogenes Tue57</name>
    <dbReference type="NCBI Taxonomy" id="1160705"/>
    <lineage>
        <taxon>Bacteria</taxon>
        <taxon>Bacillati</taxon>
        <taxon>Actinomycetota</taxon>
        <taxon>Actinomycetes</taxon>
        <taxon>Kitasatosporales</taxon>
        <taxon>Streptomycetaceae</taxon>
        <taxon>Streptomyces</taxon>
    </lineage>
</organism>
<dbReference type="PATRIC" id="fig|1160705.3.peg.1440"/>
<dbReference type="InterPro" id="IPR051312">
    <property type="entry name" value="Diverse_Substr_Oxidored"/>
</dbReference>
<dbReference type="InterPro" id="IPR036318">
    <property type="entry name" value="FAD-bd_PCMH-like_sf"/>
</dbReference>
<name>L8PNH4_STRVR</name>
<accession>L8PNH4</accession>
<dbReference type="Gene3D" id="3.30.43.10">
    <property type="entry name" value="Uridine Diphospho-n-acetylenolpyruvylglucosamine Reductase, domain 2"/>
    <property type="match status" value="1"/>
</dbReference>
<dbReference type="SUPFAM" id="SSF56176">
    <property type="entry name" value="FAD-binding/transporter-associated domain-like"/>
    <property type="match status" value="1"/>
</dbReference>
<dbReference type="InterPro" id="IPR016169">
    <property type="entry name" value="FAD-bd_PCMH_sub2"/>
</dbReference>
<dbReference type="Gene3D" id="3.30.465.10">
    <property type="match status" value="1"/>
</dbReference>
<dbReference type="Proteomes" id="UP000011205">
    <property type="component" value="Unassembled WGS sequence"/>
</dbReference>
<dbReference type="Pfam" id="PF03450">
    <property type="entry name" value="CO_deh_flav_C"/>
    <property type="match status" value="1"/>
</dbReference>
<evidence type="ECO:0000259" key="4">
    <source>
        <dbReference type="PROSITE" id="PS51387"/>
    </source>
</evidence>
<dbReference type="Gene3D" id="3.30.390.50">
    <property type="entry name" value="CO dehydrogenase flavoprotein, C-terminal domain"/>
    <property type="match status" value="1"/>
</dbReference>
<keyword evidence="3" id="KW-0560">Oxidoreductase</keyword>